<dbReference type="AlphaFoldDB" id="A0AAD7G295"/>
<comment type="caution">
    <text evidence="2">The sequence shown here is derived from an EMBL/GenBank/DDBJ whole genome shotgun (WGS) entry which is preliminary data.</text>
</comment>
<evidence type="ECO:0000313" key="3">
    <source>
        <dbReference type="Proteomes" id="UP001221142"/>
    </source>
</evidence>
<sequence length="551" mass="62167">MQPMRRDVGGQISKFCPRFHFGTPAADAPEETDPLDSTDLDEIMKRIVVLLEENHHNPHDPKAAALLDKVKSVAEDGNSDETVAQISQALTHYGLKDPHEYKLLRTILVAAILNFRVHAGPPFQDRRRSSGSCNLLRLPAELLLEIGKLLSTPDLFGLVKSNRALHNLYLPSLHIDVQLKSKRALEAFCAAVRAREWEGKVKHLLVDYPDDTSGRCQRTITPEEAGTWELVRLTLPRLHALQTLHFYGNVGMIRARRKEGRKEVGEIIGTNSQPRIRSFGCHWDNLPLESIPLFKHAREQIQELIIRPPFLGYYDLGSGPMSPVHLPSLQHFSGPVLMVPKVIPGAEAPAERWTIHWDSSYGSEKASRIKLKPIAIDCLAHLATYGSKVKQLSNMLDGWWTLSPMRVACNLPHLEQLRFENTYNVYHSLSHMLDMIRQLDEALPKFDRTLAVLDLERGPANFPRSAQEDAMVFRYECNLLGRWAKLCPSLVDVTLMSRMRFRLLEGKWQAVDSTGVPRHRAGHISSVIEGCSEGHSALALAMDELPYSIVY</sequence>
<dbReference type="InterPro" id="IPR001810">
    <property type="entry name" value="F-box_dom"/>
</dbReference>
<keyword evidence="3" id="KW-1185">Reference proteome</keyword>
<name>A0AAD7G295_9AGAR</name>
<accession>A0AAD7G295</accession>
<protein>
    <recommendedName>
        <fullName evidence="1">F-box domain-containing protein</fullName>
    </recommendedName>
</protein>
<reference evidence="2" key="1">
    <citation type="submission" date="2023-03" db="EMBL/GenBank/DDBJ databases">
        <title>Massive genome expansion in bonnet fungi (Mycena s.s.) driven by repeated elements and novel gene families across ecological guilds.</title>
        <authorList>
            <consortium name="Lawrence Berkeley National Laboratory"/>
            <person name="Harder C.B."/>
            <person name="Miyauchi S."/>
            <person name="Viragh M."/>
            <person name="Kuo A."/>
            <person name="Thoen E."/>
            <person name="Andreopoulos B."/>
            <person name="Lu D."/>
            <person name="Skrede I."/>
            <person name="Drula E."/>
            <person name="Henrissat B."/>
            <person name="Morin E."/>
            <person name="Kohler A."/>
            <person name="Barry K."/>
            <person name="LaButti K."/>
            <person name="Morin E."/>
            <person name="Salamov A."/>
            <person name="Lipzen A."/>
            <person name="Mereny Z."/>
            <person name="Hegedus B."/>
            <person name="Baldrian P."/>
            <person name="Stursova M."/>
            <person name="Weitz H."/>
            <person name="Taylor A."/>
            <person name="Grigoriev I.V."/>
            <person name="Nagy L.G."/>
            <person name="Martin F."/>
            <person name="Kauserud H."/>
        </authorList>
    </citation>
    <scope>NUCLEOTIDE SEQUENCE</scope>
    <source>
        <strain evidence="2">9284</strain>
    </source>
</reference>
<dbReference type="Proteomes" id="UP001221142">
    <property type="component" value="Unassembled WGS sequence"/>
</dbReference>
<evidence type="ECO:0000313" key="2">
    <source>
        <dbReference type="EMBL" id="KAJ7650472.1"/>
    </source>
</evidence>
<gene>
    <name evidence="2" type="ORF">FB45DRAFT_859233</name>
</gene>
<organism evidence="2 3">
    <name type="scientific">Roridomyces roridus</name>
    <dbReference type="NCBI Taxonomy" id="1738132"/>
    <lineage>
        <taxon>Eukaryota</taxon>
        <taxon>Fungi</taxon>
        <taxon>Dikarya</taxon>
        <taxon>Basidiomycota</taxon>
        <taxon>Agaricomycotina</taxon>
        <taxon>Agaricomycetes</taxon>
        <taxon>Agaricomycetidae</taxon>
        <taxon>Agaricales</taxon>
        <taxon>Marasmiineae</taxon>
        <taxon>Mycenaceae</taxon>
        <taxon>Roridomyces</taxon>
    </lineage>
</organism>
<dbReference type="PROSITE" id="PS50181">
    <property type="entry name" value="FBOX"/>
    <property type="match status" value="1"/>
</dbReference>
<evidence type="ECO:0000259" key="1">
    <source>
        <dbReference type="PROSITE" id="PS50181"/>
    </source>
</evidence>
<feature type="domain" description="F-box" evidence="1">
    <location>
        <begin position="132"/>
        <end position="168"/>
    </location>
</feature>
<proteinExistence type="predicted"/>
<dbReference type="EMBL" id="JARKIF010000001">
    <property type="protein sequence ID" value="KAJ7650472.1"/>
    <property type="molecule type" value="Genomic_DNA"/>
</dbReference>